<name>A0A9X1VCT1_9BACT</name>
<reference evidence="1" key="1">
    <citation type="submission" date="2022-03" db="EMBL/GenBank/DDBJ databases">
        <title>Bacterial whole genome sequence for Hymenobacter sp. DH14.</title>
        <authorList>
            <person name="Le V."/>
        </authorList>
    </citation>
    <scope>NUCLEOTIDE SEQUENCE</scope>
    <source>
        <strain evidence="1">DH14</strain>
    </source>
</reference>
<gene>
    <name evidence="1" type="ORF">MON38_04990</name>
</gene>
<organism evidence="1 2">
    <name type="scientific">Hymenobacter cyanobacteriorum</name>
    <dbReference type="NCBI Taxonomy" id="2926463"/>
    <lineage>
        <taxon>Bacteria</taxon>
        <taxon>Pseudomonadati</taxon>
        <taxon>Bacteroidota</taxon>
        <taxon>Cytophagia</taxon>
        <taxon>Cytophagales</taxon>
        <taxon>Hymenobacteraceae</taxon>
        <taxon>Hymenobacter</taxon>
    </lineage>
</organism>
<evidence type="ECO:0000313" key="2">
    <source>
        <dbReference type="Proteomes" id="UP001139193"/>
    </source>
</evidence>
<comment type="caution">
    <text evidence="1">The sequence shown here is derived from an EMBL/GenBank/DDBJ whole genome shotgun (WGS) entry which is preliminary data.</text>
</comment>
<protein>
    <submittedName>
        <fullName evidence="1">Uncharacterized protein</fullName>
    </submittedName>
</protein>
<accession>A0A9X1VCT1</accession>
<dbReference type="EMBL" id="JALBGC010000001">
    <property type="protein sequence ID" value="MCI1186764.1"/>
    <property type="molecule type" value="Genomic_DNA"/>
</dbReference>
<proteinExistence type="predicted"/>
<sequence length="290" mass="31282">MWLLNLPACGRFLMGAAVLLSLDACKHNSAKTTEAATSATGSALDTSRAVRPTAQLPPAAQASQPTQAVGDSISPVILRTWPLSRPQWDSLNTEWNDTTRLVRSQVVNFAGFRLVQESGERPRLFHRVASGGAEWMEIDLSLVASDTEDAPQWGAESGDHSIDTVNLDGRGAAELVLRLHPASYGTGSGTAWDQVSVLDVTSTPTPTLIFQALLAAEDEALGGYAMMHGYKIEPGEQFTGCKRSFRVQHRELLLGPVKTIGNTKPGDCTLTKLSAGRYRYQHGKVLRVGK</sequence>
<dbReference type="RefSeq" id="WP_241935030.1">
    <property type="nucleotide sequence ID" value="NZ_JALBGC010000001.1"/>
</dbReference>
<dbReference type="Proteomes" id="UP001139193">
    <property type="component" value="Unassembled WGS sequence"/>
</dbReference>
<keyword evidence="2" id="KW-1185">Reference proteome</keyword>
<dbReference type="AlphaFoldDB" id="A0A9X1VCT1"/>
<evidence type="ECO:0000313" key="1">
    <source>
        <dbReference type="EMBL" id="MCI1186764.1"/>
    </source>
</evidence>